<dbReference type="AlphaFoldDB" id="A0A3B0TDL7"/>
<dbReference type="Pfam" id="PF13717">
    <property type="entry name" value="Zn_ribbon_4"/>
    <property type="match status" value="1"/>
</dbReference>
<evidence type="ECO:0000259" key="2">
    <source>
        <dbReference type="Pfam" id="PF13717"/>
    </source>
</evidence>
<dbReference type="NCBIfam" id="TIGR02098">
    <property type="entry name" value="MJ0042_CXXC"/>
    <property type="match status" value="1"/>
</dbReference>
<reference evidence="3" key="1">
    <citation type="submission" date="2018-06" db="EMBL/GenBank/DDBJ databases">
        <authorList>
            <person name="Zhirakovskaya E."/>
        </authorList>
    </citation>
    <scope>NUCLEOTIDE SEQUENCE</scope>
</reference>
<feature type="compositionally biased region" description="Low complexity" evidence="1">
    <location>
        <begin position="135"/>
        <end position="144"/>
    </location>
</feature>
<accession>A0A3B0TDL7</accession>
<organism evidence="3">
    <name type="scientific">hydrothermal vent metagenome</name>
    <dbReference type="NCBI Taxonomy" id="652676"/>
    <lineage>
        <taxon>unclassified sequences</taxon>
        <taxon>metagenomes</taxon>
        <taxon>ecological metagenomes</taxon>
    </lineage>
</organism>
<feature type="region of interest" description="Disordered" evidence="1">
    <location>
        <begin position="125"/>
        <end position="236"/>
    </location>
</feature>
<name>A0A3B0TDL7_9ZZZZ</name>
<dbReference type="InterPro" id="IPR011723">
    <property type="entry name" value="Znf/thioredoxin_put"/>
</dbReference>
<feature type="compositionally biased region" description="Acidic residues" evidence="1">
    <location>
        <begin position="211"/>
        <end position="236"/>
    </location>
</feature>
<protein>
    <recommendedName>
        <fullName evidence="2">Zinc finger/thioredoxin putative domain-containing protein</fullName>
    </recommendedName>
</protein>
<evidence type="ECO:0000256" key="1">
    <source>
        <dbReference type="SAM" id="MobiDB-lite"/>
    </source>
</evidence>
<dbReference type="EMBL" id="UOEH01000548">
    <property type="protein sequence ID" value="VAW06914.1"/>
    <property type="molecule type" value="Genomic_DNA"/>
</dbReference>
<feature type="compositionally biased region" description="Basic residues" evidence="1">
    <location>
        <begin position="79"/>
        <end position="88"/>
    </location>
</feature>
<feature type="region of interest" description="Disordered" evidence="1">
    <location>
        <begin position="39"/>
        <end position="111"/>
    </location>
</feature>
<proteinExistence type="predicted"/>
<sequence length="307" mass="34975">MIITCPDCATRYDVDDDRFHPKGRSVRCTDCGESWFVPAPEPIEELSPGSRIADDDAPAKSKRSSARLKVSIDEEAEKPKRKTRKTVKKAAAPEPKPVDDVDDLDDDDDALFDTPIMKATRKAKDFAKAEKKPAVKAAKAQPKAAKAKLKADEDDEPIEKGWRKGKQFIIEDIDDDEEEEPRRSFFSRKSKKDKDEKPSRQNAREALRFADDDDVDDGRDEDEADGLYEEDDAYDVDRAYDDDDAAYDEYSVDASTVVDADWEDVDEHSPRERGFGRRVRVERRRATALARMEGVRRFEPDVFGEEF</sequence>
<feature type="compositionally biased region" description="Acidic residues" evidence="1">
    <location>
        <begin position="100"/>
        <end position="111"/>
    </location>
</feature>
<gene>
    <name evidence="3" type="ORF">MNBD_ALPHA05-669</name>
</gene>
<feature type="compositionally biased region" description="Basic and acidic residues" evidence="1">
    <location>
        <begin position="192"/>
        <end position="210"/>
    </location>
</feature>
<feature type="non-terminal residue" evidence="3">
    <location>
        <position position="307"/>
    </location>
</feature>
<feature type="domain" description="Zinc finger/thioredoxin putative" evidence="2">
    <location>
        <begin position="1"/>
        <end position="36"/>
    </location>
</feature>
<evidence type="ECO:0000313" key="3">
    <source>
        <dbReference type="EMBL" id="VAW06914.1"/>
    </source>
</evidence>